<evidence type="ECO:0000256" key="1">
    <source>
        <dbReference type="ARBA" id="ARBA00023267"/>
    </source>
</evidence>
<feature type="domain" description="Lipoyl-binding" evidence="2">
    <location>
        <begin position="1"/>
        <end position="70"/>
    </location>
</feature>
<evidence type="ECO:0000259" key="2">
    <source>
        <dbReference type="PROSITE" id="PS50968"/>
    </source>
</evidence>
<dbReference type="RefSeq" id="WP_028356409.1">
    <property type="nucleotide sequence ID" value="NZ_NEVT01000003.1"/>
</dbReference>
<dbReference type="Gene3D" id="2.40.50.100">
    <property type="match status" value="1"/>
</dbReference>
<sequence length="70" mass="7248">MSKLETPVGGRVVSVAVNAGDRIAAGDVVATIESMKMEIPVEAERDGTVARVLAAPGEEVDEGQALLELE</sequence>
<comment type="caution">
    <text evidence="3">The sequence shown here is derived from an EMBL/GenBank/DDBJ whole genome shotgun (WGS) entry which is preliminary data.</text>
</comment>
<dbReference type="EMBL" id="NEVT01000003">
    <property type="protein sequence ID" value="OZI79436.1"/>
    <property type="molecule type" value="Genomic_DNA"/>
</dbReference>
<reference evidence="4" key="1">
    <citation type="submission" date="2017-05" db="EMBL/GenBank/DDBJ databases">
        <title>Complete and WGS of Bordetella genogroups.</title>
        <authorList>
            <person name="Spilker T."/>
            <person name="Lipuma J."/>
        </authorList>
    </citation>
    <scope>NUCLEOTIDE SEQUENCE [LARGE SCALE GENOMIC DNA]</scope>
    <source>
        <strain evidence="4">AU8256</strain>
    </source>
</reference>
<dbReference type="SUPFAM" id="SSF51230">
    <property type="entry name" value="Single hybrid motif"/>
    <property type="match status" value="1"/>
</dbReference>
<dbReference type="PANTHER" id="PTHR45266">
    <property type="entry name" value="OXALOACETATE DECARBOXYLASE ALPHA CHAIN"/>
    <property type="match status" value="1"/>
</dbReference>
<gene>
    <name evidence="3" type="ORF">CAL24_05750</name>
</gene>
<evidence type="ECO:0000313" key="4">
    <source>
        <dbReference type="Proteomes" id="UP000215633"/>
    </source>
</evidence>
<accession>A0A261VZ71</accession>
<evidence type="ECO:0000313" key="3">
    <source>
        <dbReference type="EMBL" id="OZI79436.1"/>
    </source>
</evidence>
<dbReference type="InterPro" id="IPR011053">
    <property type="entry name" value="Single_hybrid_motif"/>
</dbReference>
<keyword evidence="4" id="KW-1185">Reference proteome</keyword>
<name>A0A261VZ71_9BORD</name>
<dbReference type="AlphaFoldDB" id="A0A261VZ71"/>
<dbReference type="Pfam" id="PF00364">
    <property type="entry name" value="Biotin_lipoyl"/>
    <property type="match status" value="1"/>
</dbReference>
<protein>
    <submittedName>
        <fullName evidence="3">Acetyl-CoA carboxylase biotin carboxyl carrier protein subunit</fullName>
    </submittedName>
</protein>
<dbReference type="Proteomes" id="UP000215633">
    <property type="component" value="Unassembled WGS sequence"/>
</dbReference>
<dbReference type="InterPro" id="IPR000089">
    <property type="entry name" value="Biotin_lipoyl"/>
</dbReference>
<dbReference type="CDD" id="cd06850">
    <property type="entry name" value="biotinyl_domain"/>
    <property type="match status" value="1"/>
</dbReference>
<organism evidence="3 4">
    <name type="scientific">Bordetella genomosp. 2</name>
    <dbReference type="NCBI Taxonomy" id="1983456"/>
    <lineage>
        <taxon>Bacteria</taxon>
        <taxon>Pseudomonadati</taxon>
        <taxon>Pseudomonadota</taxon>
        <taxon>Betaproteobacteria</taxon>
        <taxon>Burkholderiales</taxon>
        <taxon>Alcaligenaceae</taxon>
        <taxon>Bordetella</taxon>
    </lineage>
</organism>
<dbReference type="PANTHER" id="PTHR45266:SF3">
    <property type="entry name" value="OXALOACETATE DECARBOXYLASE ALPHA CHAIN"/>
    <property type="match status" value="1"/>
</dbReference>
<keyword evidence="1" id="KW-0092">Biotin</keyword>
<dbReference type="InterPro" id="IPR050709">
    <property type="entry name" value="Biotin_Carboxyl_Carrier/Decarb"/>
</dbReference>
<proteinExistence type="predicted"/>
<dbReference type="PROSITE" id="PS50968">
    <property type="entry name" value="BIOTINYL_LIPOYL"/>
    <property type="match status" value="1"/>
</dbReference>